<evidence type="ECO:0000313" key="1">
    <source>
        <dbReference type="EMBL" id="SHH76136.1"/>
    </source>
</evidence>
<dbReference type="EMBL" id="FQXG01000004">
    <property type="protein sequence ID" value="SHH76136.1"/>
    <property type="molecule type" value="Genomic_DNA"/>
</dbReference>
<gene>
    <name evidence="1" type="ORF">SAMN02745129_2845</name>
</gene>
<accession>A0A1M5VLJ2</accession>
<dbReference type="GO" id="GO:0047617">
    <property type="term" value="F:fatty acyl-CoA hydrolase activity"/>
    <property type="evidence" value="ECO:0007669"/>
    <property type="project" value="TreeGrafter"/>
</dbReference>
<dbReference type="OrthoDB" id="9799036at2"/>
<dbReference type="CDD" id="cd00586">
    <property type="entry name" value="4HBT"/>
    <property type="match status" value="1"/>
</dbReference>
<dbReference type="PANTHER" id="PTHR31793:SF40">
    <property type="entry name" value="ACYL-COA THIOESTER HYDROLASE, YBGC_YBAW FAMILY"/>
    <property type="match status" value="1"/>
</dbReference>
<dbReference type="InterPro" id="IPR029069">
    <property type="entry name" value="HotDog_dom_sf"/>
</dbReference>
<dbReference type="PANTHER" id="PTHR31793">
    <property type="entry name" value="4-HYDROXYBENZOYL-COA THIOESTERASE FAMILY MEMBER"/>
    <property type="match status" value="1"/>
</dbReference>
<reference evidence="1 2" key="1">
    <citation type="submission" date="2016-11" db="EMBL/GenBank/DDBJ databases">
        <authorList>
            <person name="Jaros S."/>
            <person name="Januszkiewicz K."/>
            <person name="Wedrychowicz H."/>
        </authorList>
    </citation>
    <scope>NUCLEOTIDE SEQUENCE [LARGE SCALE GENOMIC DNA]</scope>
    <source>
        <strain evidence="1 2">DSM 16917</strain>
    </source>
</reference>
<organism evidence="1 2">
    <name type="scientific">Ferrimonas marina</name>
    <dbReference type="NCBI Taxonomy" id="299255"/>
    <lineage>
        <taxon>Bacteria</taxon>
        <taxon>Pseudomonadati</taxon>
        <taxon>Pseudomonadota</taxon>
        <taxon>Gammaproteobacteria</taxon>
        <taxon>Alteromonadales</taxon>
        <taxon>Ferrimonadaceae</taxon>
        <taxon>Ferrimonas</taxon>
    </lineage>
</organism>
<dbReference type="SUPFAM" id="SSF54637">
    <property type="entry name" value="Thioesterase/thiol ester dehydrase-isomerase"/>
    <property type="match status" value="1"/>
</dbReference>
<dbReference type="InterPro" id="IPR050563">
    <property type="entry name" value="4-hydroxybenzoyl-CoA_TE"/>
</dbReference>
<dbReference type="AlphaFoldDB" id="A0A1M5VLJ2"/>
<dbReference type="Proteomes" id="UP000184268">
    <property type="component" value="Unassembled WGS sequence"/>
</dbReference>
<dbReference type="Gene3D" id="3.10.129.10">
    <property type="entry name" value="Hotdog Thioesterase"/>
    <property type="match status" value="1"/>
</dbReference>
<dbReference type="RefSeq" id="WP_067656797.1">
    <property type="nucleotide sequence ID" value="NZ_FQXG01000004.1"/>
</dbReference>
<dbReference type="STRING" id="299255.SAMN02745129_2845"/>
<protein>
    <submittedName>
        <fullName evidence="1">Acyl-CoA thioester hydrolase</fullName>
    </submittedName>
</protein>
<proteinExistence type="predicted"/>
<name>A0A1M5VLJ2_9GAMM</name>
<sequence length="146" mass="16634">MEEFKQDYPLWMEQPVAWGEMDALGHVNNTVYFRYFENIRIACFDKLQLMETLAGLNYAPVLSETQCRFRRPVYFPDKLLLGTRIAEVKADRMVMEYGIYSLSQQAVTTSGRATVVSVDTRTGRPTAMPQVLLDALQPYLAALAKA</sequence>
<dbReference type="Pfam" id="PF13279">
    <property type="entry name" value="4HBT_2"/>
    <property type="match status" value="1"/>
</dbReference>
<evidence type="ECO:0000313" key="2">
    <source>
        <dbReference type="Proteomes" id="UP000184268"/>
    </source>
</evidence>
<keyword evidence="1" id="KW-0378">Hydrolase</keyword>
<keyword evidence="2" id="KW-1185">Reference proteome</keyword>